<evidence type="ECO:0000313" key="3">
    <source>
        <dbReference type="Proteomes" id="UP001597295"/>
    </source>
</evidence>
<dbReference type="RefSeq" id="WP_379876147.1">
    <property type="nucleotide sequence ID" value="NZ_JBHUIP010000009.1"/>
</dbReference>
<keyword evidence="1" id="KW-0732">Signal</keyword>
<evidence type="ECO:0008006" key="4">
    <source>
        <dbReference type="Google" id="ProtNLM"/>
    </source>
</evidence>
<organism evidence="2 3">
    <name type="scientific">Lacibacterium aquatile</name>
    <dbReference type="NCBI Taxonomy" id="1168082"/>
    <lineage>
        <taxon>Bacteria</taxon>
        <taxon>Pseudomonadati</taxon>
        <taxon>Pseudomonadota</taxon>
        <taxon>Alphaproteobacteria</taxon>
        <taxon>Rhodospirillales</taxon>
        <taxon>Rhodospirillaceae</taxon>
    </lineage>
</organism>
<protein>
    <recommendedName>
        <fullName evidence="4">DUF2946 domain-containing protein</fullName>
    </recommendedName>
</protein>
<gene>
    <name evidence="2" type="ORF">ACFSM5_09760</name>
</gene>
<dbReference type="EMBL" id="JBHUIP010000009">
    <property type="protein sequence ID" value="MFD2263172.1"/>
    <property type="molecule type" value="Genomic_DNA"/>
</dbReference>
<evidence type="ECO:0000313" key="2">
    <source>
        <dbReference type="EMBL" id="MFD2263172.1"/>
    </source>
</evidence>
<feature type="signal peptide" evidence="1">
    <location>
        <begin position="1"/>
        <end position="33"/>
    </location>
</feature>
<keyword evidence="3" id="KW-1185">Reference proteome</keyword>
<accession>A0ABW5DQ85</accession>
<feature type="chain" id="PRO_5046873440" description="DUF2946 domain-containing protein" evidence="1">
    <location>
        <begin position="34"/>
        <end position="103"/>
    </location>
</feature>
<sequence>MARWAKTLLVAIRMIVAVLALVLGGPAMHAAQAQPPSHEHHHGQDHSKVAPVVAACPMVCCPCLPNGPSVSTPALIPLERVDPATLVFTTRTLLPPTPPPRAV</sequence>
<reference evidence="3" key="1">
    <citation type="journal article" date="2019" name="Int. J. Syst. Evol. Microbiol.">
        <title>The Global Catalogue of Microorganisms (GCM) 10K type strain sequencing project: providing services to taxonomists for standard genome sequencing and annotation.</title>
        <authorList>
            <consortium name="The Broad Institute Genomics Platform"/>
            <consortium name="The Broad Institute Genome Sequencing Center for Infectious Disease"/>
            <person name="Wu L."/>
            <person name="Ma J."/>
        </authorList>
    </citation>
    <scope>NUCLEOTIDE SEQUENCE [LARGE SCALE GENOMIC DNA]</scope>
    <source>
        <strain evidence="3">CGMCC 1.19062</strain>
    </source>
</reference>
<comment type="caution">
    <text evidence="2">The sequence shown here is derived from an EMBL/GenBank/DDBJ whole genome shotgun (WGS) entry which is preliminary data.</text>
</comment>
<name>A0ABW5DQ85_9PROT</name>
<dbReference type="Proteomes" id="UP001597295">
    <property type="component" value="Unassembled WGS sequence"/>
</dbReference>
<evidence type="ECO:0000256" key="1">
    <source>
        <dbReference type="SAM" id="SignalP"/>
    </source>
</evidence>
<proteinExistence type="predicted"/>